<evidence type="ECO:0000313" key="14">
    <source>
        <dbReference type="EMBL" id="HEL65302.1"/>
    </source>
</evidence>
<reference evidence="14" key="1">
    <citation type="journal article" date="2020" name="mSystems">
        <title>Genome- and Community-Level Interaction Insights into Carbon Utilization and Element Cycling Functions of Hydrothermarchaeota in Hydrothermal Sediment.</title>
        <authorList>
            <person name="Zhou Z."/>
            <person name="Liu Y."/>
            <person name="Xu W."/>
            <person name="Pan J."/>
            <person name="Luo Z.H."/>
            <person name="Li M."/>
        </authorList>
    </citation>
    <scope>NUCLEOTIDE SEQUENCE [LARGE SCALE GENOMIC DNA]</scope>
    <source>
        <strain evidence="14">SpSt-300</strain>
    </source>
</reference>
<dbReference type="FunFam" id="3.65.10.10:FF:000001">
    <property type="entry name" value="UDP-N-acetylglucosamine 1-carboxyvinyltransferase"/>
    <property type="match status" value="1"/>
</dbReference>
<evidence type="ECO:0000256" key="10">
    <source>
        <dbReference type="ARBA" id="ARBA00038367"/>
    </source>
</evidence>
<dbReference type="HAMAP" id="MF_00111">
    <property type="entry name" value="MurA"/>
    <property type="match status" value="1"/>
</dbReference>
<keyword evidence="3 12" id="KW-0963">Cytoplasm</keyword>
<dbReference type="NCBIfam" id="TIGR01072">
    <property type="entry name" value="murA"/>
    <property type="match status" value="1"/>
</dbReference>
<evidence type="ECO:0000256" key="6">
    <source>
        <dbReference type="ARBA" id="ARBA00022960"/>
    </source>
</evidence>
<keyword evidence="7 12" id="KW-0573">Peptidoglycan synthesis</keyword>
<comment type="similarity">
    <text evidence="10 12">Belongs to the EPSP synthase family. MurA subfamily.</text>
</comment>
<evidence type="ECO:0000256" key="8">
    <source>
        <dbReference type="ARBA" id="ARBA00023306"/>
    </source>
</evidence>
<protein>
    <recommendedName>
        <fullName evidence="12">UDP-N-acetylglucosamine 1-carboxyvinyltransferase</fullName>
        <ecNumber evidence="12">2.5.1.7</ecNumber>
    </recommendedName>
    <alternativeName>
        <fullName evidence="12">Enoylpyruvate transferase</fullName>
    </alternativeName>
    <alternativeName>
        <fullName evidence="12">UDP-N-acetylglucosamine enolpyruvyl transferase</fullName>
        <shortName evidence="12">EPT</shortName>
    </alternativeName>
</protein>
<accession>A0A7C2EIE9</accession>
<evidence type="ECO:0000256" key="7">
    <source>
        <dbReference type="ARBA" id="ARBA00022984"/>
    </source>
</evidence>
<dbReference type="InterPro" id="IPR050068">
    <property type="entry name" value="MurA_subfamily"/>
</dbReference>
<dbReference type="GO" id="GO:0051301">
    <property type="term" value="P:cell division"/>
    <property type="evidence" value="ECO:0007669"/>
    <property type="project" value="UniProtKB-KW"/>
</dbReference>
<dbReference type="Pfam" id="PF00275">
    <property type="entry name" value="EPSP_synthase"/>
    <property type="match status" value="1"/>
</dbReference>
<keyword evidence="4 12" id="KW-0132">Cell division</keyword>
<evidence type="ECO:0000256" key="4">
    <source>
        <dbReference type="ARBA" id="ARBA00022618"/>
    </source>
</evidence>
<evidence type="ECO:0000256" key="2">
    <source>
        <dbReference type="ARBA" id="ARBA00004752"/>
    </source>
</evidence>
<comment type="function">
    <text evidence="12">Cell wall formation. Adds enolpyruvyl to UDP-N-acetylglucosamine.</text>
</comment>
<evidence type="ECO:0000256" key="11">
    <source>
        <dbReference type="ARBA" id="ARBA00047527"/>
    </source>
</evidence>
<comment type="subcellular location">
    <subcellularLocation>
        <location evidence="1 12">Cytoplasm</location>
    </subcellularLocation>
</comment>
<name>A0A7C2EIE9_9THEO</name>
<evidence type="ECO:0000259" key="13">
    <source>
        <dbReference type="Pfam" id="PF00275"/>
    </source>
</evidence>
<dbReference type="UniPathway" id="UPA00219"/>
<evidence type="ECO:0000256" key="3">
    <source>
        <dbReference type="ARBA" id="ARBA00022490"/>
    </source>
</evidence>
<dbReference type="EMBL" id="DSMU01000083">
    <property type="protein sequence ID" value="HEL65302.1"/>
    <property type="molecule type" value="Genomic_DNA"/>
</dbReference>
<dbReference type="GO" id="GO:0009252">
    <property type="term" value="P:peptidoglycan biosynthetic process"/>
    <property type="evidence" value="ECO:0007669"/>
    <property type="project" value="UniProtKB-UniRule"/>
</dbReference>
<dbReference type="InterPro" id="IPR036968">
    <property type="entry name" value="Enolpyruvate_Tfrase_sf"/>
</dbReference>
<dbReference type="EC" id="2.5.1.7" evidence="12"/>
<evidence type="ECO:0000256" key="12">
    <source>
        <dbReference type="HAMAP-Rule" id="MF_00111"/>
    </source>
</evidence>
<feature type="active site" description="Proton donor" evidence="12">
    <location>
        <position position="125"/>
    </location>
</feature>
<evidence type="ECO:0000256" key="5">
    <source>
        <dbReference type="ARBA" id="ARBA00022679"/>
    </source>
</evidence>
<organism evidence="14">
    <name type="scientific">Ammonifex degensii</name>
    <dbReference type="NCBI Taxonomy" id="42838"/>
    <lineage>
        <taxon>Bacteria</taxon>
        <taxon>Bacillati</taxon>
        <taxon>Bacillota</taxon>
        <taxon>Clostridia</taxon>
        <taxon>Thermoanaerobacterales</taxon>
        <taxon>Thermoanaerobacteraceae</taxon>
        <taxon>Ammonifex</taxon>
    </lineage>
</organism>
<dbReference type="GO" id="GO:0071555">
    <property type="term" value="P:cell wall organization"/>
    <property type="evidence" value="ECO:0007669"/>
    <property type="project" value="UniProtKB-KW"/>
</dbReference>
<keyword evidence="9 12" id="KW-0961">Cell wall biogenesis/degradation</keyword>
<dbReference type="InterPro" id="IPR013792">
    <property type="entry name" value="RNA3'P_cycl/enolpyr_Trfase_a/b"/>
</dbReference>
<comment type="caution">
    <text evidence="14">The sequence shown here is derived from an EMBL/GenBank/DDBJ whole genome shotgun (WGS) entry which is preliminary data.</text>
</comment>
<evidence type="ECO:0000256" key="9">
    <source>
        <dbReference type="ARBA" id="ARBA00023316"/>
    </source>
</evidence>
<feature type="binding site" evidence="12">
    <location>
        <position position="314"/>
    </location>
    <ligand>
        <name>UDP-N-acetyl-alpha-D-glucosamine</name>
        <dbReference type="ChEBI" id="CHEBI:57705"/>
    </ligand>
</feature>
<keyword evidence="6 12" id="KW-0133">Cell shape</keyword>
<comment type="caution">
    <text evidence="12">Lacks conserved residue(s) required for the propagation of feature annotation.</text>
</comment>
<dbReference type="NCBIfam" id="NF006873">
    <property type="entry name" value="PRK09369.1"/>
    <property type="match status" value="1"/>
</dbReference>
<sequence length="456" mass="49057">MRNGGLPLAQKIVVRGGRPLKGRVRVSGAKNAALAILCGAILAEEPIILDNIPKISDVQHIIQMITYLGARVVWRKEDVLSVSVSTLKAKKAPYELVKKLRASNLLLGPVLARCGEAHIPLPGGCNIGLRPMDLHFKGLRALGAELSIEKGYIRARAPRLRGTQIYLDFPSVGATENIMMAACLAEGQTLIENAAKEPEVVDLANFLNGIGARIFGAGTDVIRIEGVKELGRQIYYTVIPDRIEAGTFMVAAAAAGGKVRIEGVIPRHVQPLTAKLRETGVEVVEGEDVLYVKRTGELRPVNVKTMPYPGFPTDMQSQVIALLSIASGTSVVVENIYENRFQVTQELRRMGAKVKVEGRAAIVEGVPQLFGAQVRATDLRAGAALVIAGLIAQEETEVSGAELIYRGYKDFESKLAGLGAEIRSVNPAGDKDLAFERKKVITKAGIFRGTSNNSIT</sequence>
<dbReference type="InterPro" id="IPR005750">
    <property type="entry name" value="UDP_GlcNAc_COvinyl_MurA"/>
</dbReference>
<dbReference type="GO" id="GO:0008360">
    <property type="term" value="P:regulation of cell shape"/>
    <property type="evidence" value="ECO:0007669"/>
    <property type="project" value="UniProtKB-KW"/>
</dbReference>
<dbReference type="CDD" id="cd01555">
    <property type="entry name" value="UdpNAET"/>
    <property type="match status" value="1"/>
</dbReference>
<dbReference type="PANTHER" id="PTHR43783">
    <property type="entry name" value="UDP-N-ACETYLGLUCOSAMINE 1-CARBOXYVINYLTRANSFERASE"/>
    <property type="match status" value="1"/>
</dbReference>
<keyword evidence="8 12" id="KW-0131">Cell cycle</keyword>
<dbReference type="PANTHER" id="PTHR43783:SF1">
    <property type="entry name" value="UDP-N-ACETYLGLUCOSAMINE 1-CARBOXYVINYLTRANSFERASE"/>
    <property type="match status" value="1"/>
</dbReference>
<feature type="binding site" evidence="12">
    <location>
        <begin position="130"/>
        <end position="134"/>
    </location>
    <ligand>
        <name>UDP-N-acetyl-alpha-D-glucosamine</name>
        <dbReference type="ChEBI" id="CHEBI:57705"/>
    </ligand>
</feature>
<comment type="catalytic activity">
    <reaction evidence="11 12">
        <text>phosphoenolpyruvate + UDP-N-acetyl-alpha-D-glucosamine = UDP-N-acetyl-3-O-(1-carboxyvinyl)-alpha-D-glucosamine + phosphate</text>
        <dbReference type="Rhea" id="RHEA:18681"/>
        <dbReference type="ChEBI" id="CHEBI:43474"/>
        <dbReference type="ChEBI" id="CHEBI:57705"/>
        <dbReference type="ChEBI" id="CHEBI:58702"/>
        <dbReference type="ChEBI" id="CHEBI:68483"/>
        <dbReference type="EC" id="2.5.1.7"/>
    </reaction>
</comment>
<keyword evidence="12" id="KW-0670">Pyruvate</keyword>
<dbReference type="AlphaFoldDB" id="A0A7C2EIE9"/>
<feature type="binding site" evidence="12">
    <location>
        <begin position="30"/>
        <end position="31"/>
    </location>
    <ligand>
        <name>phosphoenolpyruvate</name>
        <dbReference type="ChEBI" id="CHEBI:58702"/>
    </ligand>
</feature>
<feature type="binding site" evidence="12">
    <location>
        <position position="101"/>
    </location>
    <ligand>
        <name>UDP-N-acetyl-alpha-D-glucosamine</name>
        <dbReference type="ChEBI" id="CHEBI:57705"/>
    </ligand>
</feature>
<feature type="modified residue" description="2-(S-cysteinyl)pyruvic acid O-phosphothioketal" evidence="12">
    <location>
        <position position="125"/>
    </location>
</feature>
<keyword evidence="5 12" id="KW-0808">Transferase</keyword>
<dbReference type="GO" id="GO:0005737">
    <property type="term" value="C:cytoplasm"/>
    <property type="evidence" value="ECO:0007669"/>
    <property type="project" value="UniProtKB-SubCell"/>
</dbReference>
<dbReference type="Gene3D" id="3.65.10.10">
    <property type="entry name" value="Enolpyruvate transferase domain"/>
    <property type="match status" value="2"/>
</dbReference>
<proteinExistence type="inferred from homology"/>
<dbReference type="SUPFAM" id="SSF55205">
    <property type="entry name" value="EPT/RTPC-like"/>
    <property type="match status" value="1"/>
</dbReference>
<comment type="pathway">
    <text evidence="2 12">Cell wall biogenesis; peptidoglycan biosynthesis.</text>
</comment>
<evidence type="ECO:0000256" key="1">
    <source>
        <dbReference type="ARBA" id="ARBA00004496"/>
    </source>
</evidence>
<dbReference type="GO" id="GO:0019277">
    <property type="term" value="P:UDP-N-acetylgalactosamine biosynthetic process"/>
    <property type="evidence" value="ECO:0007669"/>
    <property type="project" value="InterPro"/>
</dbReference>
<feature type="domain" description="Enolpyruvate transferase" evidence="13">
    <location>
        <begin position="14"/>
        <end position="415"/>
    </location>
</feature>
<feature type="binding site" evidence="12">
    <location>
        <position position="336"/>
    </location>
    <ligand>
        <name>UDP-N-acetyl-alpha-D-glucosamine</name>
        <dbReference type="ChEBI" id="CHEBI:57705"/>
    </ligand>
</feature>
<dbReference type="InterPro" id="IPR001986">
    <property type="entry name" value="Enolpyruvate_Tfrase_dom"/>
</dbReference>
<gene>
    <name evidence="12 14" type="primary">murA</name>
    <name evidence="14" type="ORF">ENQ34_01285</name>
</gene>
<dbReference type="GO" id="GO:0008760">
    <property type="term" value="F:UDP-N-acetylglucosamine 1-carboxyvinyltransferase activity"/>
    <property type="evidence" value="ECO:0007669"/>
    <property type="project" value="UniProtKB-UniRule"/>
</dbReference>